<gene>
    <name evidence="2" type="ORF">H206_00966</name>
</gene>
<sequence>MSLLLLVKYDCNDVRKGTAYLDNCGKCVGGDTDNSACTIMHGGKMWQQADDEIKRQYAAAVTYCDELELGNYSDWYLPSYDELKGLVVCTDGTPTPLKDYPTQPFKCGSEGSYESPTIDAAFHADTDRYWTSYESSSYRIAIDFSDGEAYVFYQPYTYLTRCVR</sequence>
<reference evidence="2 3" key="1">
    <citation type="submission" date="2017-01" db="EMBL/GenBank/DDBJ databases">
        <title>The cable genome- insights into the physiology and evolution of filamentous bacteria capable of sulfide oxidation via long distance electron transfer.</title>
        <authorList>
            <person name="Schreiber L."/>
            <person name="Bjerg J.T."/>
            <person name="Boggild A."/>
            <person name="Van De Vossenberg J."/>
            <person name="Meysman F."/>
            <person name="Nielsen L.P."/>
            <person name="Schramm A."/>
            <person name="Kjeldsen K.U."/>
        </authorList>
    </citation>
    <scope>NUCLEOTIDE SEQUENCE [LARGE SCALE GENOMIC DNA]</scope>
    <source>
        <strain evidence="2">MCF</strain>
    </source>
</reference>
<organism evidence="2 3">
    <name type="scientific">Candidatus Electrothrix aarhusensis</name>
    <dbReference type="NCBI Taxonomy" id="1859131"/>
    <lineage>
        <taxon>Bacteria</taxon>
        <taxon>Pseudomonadati</taxon>
        <taxon>Thermodesulfobacteriota</taxon>
        <taxon>Desulfobulbia</taxon>
        <taxon>Desulfobulbales</taxon>
        <taxon>Desulfobulbaceae</taxon>
        <taxon>Candidatus Electrothrix</taxon>
    </lineage>
</organism>
<accession>A0A444IWS5</accession>
<dbReference type="Pfam" id="PF07603">
    <property type="entry name" value="Lcl_C"/>
    <property type="match status" value="1"/>
</dbReference>
<dbReference type="EMBL" id="MTKO01000079">
    <property type="protein sequence ID" value="RWX45368.1"/>
    <property type="molecule type" value="Genomic_DNA"/>
</dbReference>
<name>A0A444IWS5_9BACT</name>
<comment type="caution">
    <text evidence="2">The sequence shown here is derived from an EMBL/GenBank/DDBJ whole genome shotgun (WGS) entry which is preliminary data.</text>
</comment>
<dbReference type="Proteomes" id="UP000287853">
    <property type="component" value="Unassembled WGS sequence"/>
</dbReference>
<feature type="domain" description="Lcl C-terminal" evidence="1">
    <location>
        <begin position="44"/>
        <end position="164"/>
    </location>
</feature>
<protein>
    <recommendedName>
        <fullName evidence="1">Lcl C-terminal domain-containing protein</fullName>
    </recommendedName>
</protein>
<proteinExistence type="predicted"/>
<dbReference type="InterPro" id="IPR011460">
    <property type="entry name" value="Lcl_C"/>
</dbReference>
<dbReference type="AlphaFoldDB" id="A0A444IWS5"/>
<evidence type="ECO:0000313" key="3">
    <source>
        <dbReference type="Proteomes" id="UP000287853"/>
    </source>
</evidence>
<keyword evidence="3" id="KW-1185">Reference proteome</keyword>
<evidence type="ECO:0000259" key="1">
    <source>
        <dbReference type="Pfam" id="PF07603"/>
    </source>
</evidence>
<evidence type="ECO:0000313" key="2">
    <source>
        <dbReference type="EMBL" id="RWX45368.1"/>
    </source>
</evidence>